<name>A0AAV9SU15_9PEZI</name>
<feature type="compositionally biased region" description="Low complexity" evidence="1">
    <location>
        <begin position="183"/>
        <end position="195"/>
    </location>
</feature>
<organism evidence="3 4">
    <name type="scientific">Colletotrichum tabaci</name>
    <dbReference type="NCBI Taxonomy" id="1209068"/>
    <lineage>
        <taxon>Eukaryota</taxon>
        <taxon>Fungi</taxon>
        <taxon>Dikarya</taxon>
        <taxon>Ascomycota</taxon>
        <taxon>Pezizomycotina</taxon>
        <taxon>Sordariomycetes</taxon>
        <taxon>Hypocreomycetidae</taxon>
        <taxon>Glomerellales</taxon>
        <taxon>Glomerellaceae</taxon>
        <taxon>Colletotrichum</taxon>
        <taxon>Colletotrichum destructivum species complex</taxon>
    </lineage>
</organism>
<accession>A0AAV9SU15</accession>
<feature type="region of interest" description="Disordered" evidence="1">
    <location>
        <begin position="175"/>
        <end position="212"/>
    </location>
</feature>
<proteinExistence type="predicted"/>
<dbReference type="InterPro" id="IPR046797">
    <property type="entry name" value="PDDEXK_12"/>
</dbReference>
<dbReference type="AlphaFoldDB" id="A0AAV9SU15"/>
<dbReference type="EMBL" id="JASAOK010000056">
    <property type="protein sequence ID" value="KAK6206226.1"/>
    <property type="molecule type" value="Genomic_DNA"/>
</dbReference>
<reference evidence="3 4" key="1">
    <citation type="submission" date="2023-04" db="EMBL/GenBank/DDBJ databases">
        <title>Colletotrichum tabacum stain YC1 causing leaf anthracnose on Nicotiana tabacum(L.) cv.</title>
        <authorList>
            <person name="Ji Z."/>
            <person name="Wang M."/>
            <person name="Zhang J."/>
            <person name="Wang N."/>
            <person name="Zhou Z."/>
        </authorList>
    </citation>
    <scope>NUCLEOTIDE SEQUENCE [LARGE SCALE GENOMIC DNA]</scope>
    <source>
        <strain evidence="3 4">YC1</strain>
    </source>
</reference>
<feature type="compositionally biased region" description="Acidic residues" evidence="1">
    <location>
        <begin position="1"/>
        <end position="13"/>
    </location>
</feature>
<evidence type="ECO:0000313" key="3">
    <source>
        <dbReference type="EMBL" id="KAK6206226.1"/>
    </source>
</evidence>
<dbReference type="Pfam" id="PF20516">
    <property type="entry name" value="PDDEXK_12"/>
    <property type="match status" value="1"/>
</dbReference>
<sequence length="455" mass="50138">MSDSSQEEGDAAAEDTTTPQPAKRLRQHVDDSNQTPTPRPNPFYAVTAAVASVPVPAAPVLFRSSVSASVSETSSVASSYYSQHSFATQSLSADAKDKKRRRQSSPRKQTRVMAMERAFVPVSFGSALDPPVALDALVNRILALQKGRSVISHTQRESVETEARGNRQFSWVEEQSFAPPPASRSSSIISAPSSRQLAVPSRDELGPTPSTQRVKRIWSDAEDCQTFQHIEGQWNCAVHYPVLQTALGHLDRIGFCNCTGAQIIPDFTRASKSAHHNKRVDFCVYVTDDPDLLEQRALATPYKSVNHTELSSLLHRPIVLSIETKLTGHDLTEAMNQISAWLVAQWDYLDYLINSVSPASTSTSETQGTASTRRSTAAEAGLAFLPGLVAQGHDWYFIAITRDEDGLTRQWSKILIGTTETTAGIYSLIAVLQTLARWVEDDFYPWYRRSILGVD</sequence>
<evidence type="ECO:0000256" key="1">
    <source>
        <dbReference type="SAM" id="MobiDB-lite"/>
    </source>
</evidence>
<feature type="region of interest" description="Disordered" evidence="1">
    <location>
        <begin position="89"/>
        <end position="111"/>
    </location>
</feature>
<feature type="domain" description="PD-(D/E)XK nuclease-like" evidence="2">
    <location>
        <begin position="198"/>
        <end position="443"/>
    </location>
</feature>
<gene>
    <name evidence="3" type="ORF">QIS74_13645</name>
</gene>
<dbReference type="Proteomes" id="UP001327957">
    <property type="component" value="Unassembled WGS sequence"/>
</dbReference>
<feature type="compositionally biased region" description="Basic residues" evidence="1">
    <location>
        <begin position="98"/>
        <end position="110"/>
    </location>
</feature>
<protein>
    <recommendedName>
        <fullName evidence="2">PD-(D/E)XK nuclease-like domain-containing protein</fullName>
    </recommendedName>
</protein>
<evidence type="ECO:0000259" key="2">
    <source>
        <dbReference type="Pfam" id="PF20516"/>
    </source>
</evidence>
<evidence type="ECO:0000313" key="4">
    <source>
        <dbReference type="Proteomes" id="UP001327957"/>
    </source>
</evidence>
<feature type="region of interest" description="Disordered" evidence="1">
    <location>
        <begin position="1"/>
        <end position="42"/>
    </location>
</feature>
<keyword evidence="4" id="KW-1185">Reference proteome</keyword>
<comment type="caution">
    <text evidence="3">The sequence shown here is derived from an EMBL/GenBank/DDBJ whole genome shotgun (WGS) entry which is preliminary data.</text>
</comment>